<dbReference type="AlphaFoldDB" id="A0AAV9NAD1"/>
<reference evidence="4 5" key="1">
    <citation type="submission" date="2023-08" db="EMBL/GenBank/DDBJ databases">
        <title>Black Yeasts Isolated from many extreme environments.</title>
        <authorList>
            <person name="Coleine C."/>
            <person name="Stajich J.E."/>
            <person name="Selbmann L."/>
        </authorList>
    </citation>
    <scope>NUCLEOTIDE SEQUENCE [LARGE SCALE GENOMIC DNA]</scope>
    <source>
        <strain evidence="4 5">CCFEE 5792</strain>
    </source>
</reference>
<dbReference type="GeneID" id="89970332"/>
<dbReference type="InterPro" id="IPR007219">
    <property type="entry name" value="XnlR_reg_dom"/>
</dbReference>
<dbReference type="PANTHER" id="PTHR46910:SF5">
    <property type="entry name" value="ZN(II)2CYS6 TRANSCRIPTION FACTOR (EUROFUNG)"/>
    <property type="match status" value="1"/>
</dbReference>
<sequence length="470" mass="51946">MHTISHTATSDTPQGNTALSGCSDIGVDAEQSINSRTPASTTRDVEHAFEGDSSVRAHVAFAGSFARQAIEKSSLGEAGSRVNDALSALHQILTIRRPVKDDNSHDQGATGIADPRAMPMPPLDVTLQLLRELRQRLPPTFELICAVTSIEYFTEQCRKVYFATEEFTKATFIIVNVGLFFIFQGEIIEASKSGDGERVANLRSYCKICQQNIKATLQSLSLLLPARKENVIALVLGASYAVETSDPSQAWFLNSTACQLCISLGYQRDALLPGEDEHTKSIRATLFWIVYILDRALALRLGRPAVLQDYEITLNRTLQNLGEFEIHRETIQCWLAQAGVQGQIYEELYSPAALRGSTEHRSLSARGCANILQAERLKLKHRIQRLELDTTSPGGEVELALIRSDELANLSVLTLVYRALPPDLSEVTPQCSRIFAAECIETARKAIHAHLSHVRSLGTNTDLLTTYMHW</sequence>
<dbReference type="GO" id="GO:0003677">
    <property type="term" value="F:DNA binding"/>
    <property type="evidence" value="ECO:0007669"/>
    <property type="project" value="InterPro"/>
</dbReference>
<proteinExistence type="predicted"/>
<evidence type="ECO:0000256" key="1">
    <source>
        <dbReference type="ARBA" id="ARBA00023242"/>
    </source>
</evidence>
<feature type="region of interest" description="Disordered" evidence="2">
    <location>
        <begin position="1"/>
        <end position="23"/>
    </location>
</feature>
<dbReference type="PANTHER" id="PTHR46910">
    <property type="entry name" value="TRANSCRIPTION FACTOR PDR1"/>
    <property type="match status" value="1"/>
</dbReference>
<dbReference type="GO" id="GO:0006351">
    <property type="term" value="P:DNA-templated transcription"/>
    <property type="evidence" value="ECO:0007669"/>
    <property type="project" value="InterPro"/>
</dbReference>
<dbReference type="Pfam" id="PF04082">
    <property type="entry name" value="Fungal_trans"/>
    <property type="match status" value="1"/>
</dbReference>
<protein>
    <recommendedName>
        <fullName evidence="3">Xylanolytic transcriptional activator regulatory domain-containing protein</fullName>
    </recommendedName>
</protein>
<dbReference type="RefSeq" id="XP_064706588.1">
    <property type="nucleotide sequence ID" value="XM_064845734.1"/>
</dbReference>
<keyword evidence="5" id="KW-1185">Reference proteome</keyword>
<comment type="caution">
    <text evidence="4">The sequence shown here is derived from an EMBL/GenBank/DDBJ whole genome shotgun (WGS) entry which is preliminary data.</text>
</comment>
<accession>A0AAV9NAD1</accession>
<evidence type="ECO:0000313" key="4">
    <source>
        <dbReference type="EMBL" id="KAK5053146.1"/>
    </source>
</evidence>
<dbReference type="EMBL" id="JAVRRD010000012">
    <property type="protein sequence ID" value="KAK5053146.1"/>
    <property type="molecule type" value="Genomic_DNA"/>
</dbReference>
<feature type="domain" description="Xylanolytic transcriptional activator regulatory" evidence="3">
    <location>
        <begin position="250"/>
        <end position="324"/>
    </location>
</feature>
<dbReference type="SMART" id="SM00906">
    <property type="entry name" value="Fungal_trans"/>
    <property type="match status" value="1"/>
</dbReference>
<keyword evidence="1" id="KW-0539">Nucleus</keyword>
<dbReference type="GO" id="GO:0003700">
    <property type="term" value="F:DNA-binding transcription factor activity"/>
    <property type="evidence" value="ECO:0007669"/>
    <property type="project" value="InterPro"/>
</dbReference>
<name>A0AAV9NAD1_9EURO</name>
<feature type="compositionally biased region" description="Polar residues" evidence="2">
    <location>
        <begin position="1"/>
        <end position="20"/>
    </location>
</feature>
<organism evidence="4 5">
    <name type="scientific">Exophiala bonariae</name>
    <dbReference type="NCBI Taxonomy" id="1690606"/>
    <lineage>
        <taxon>Eukaryota</taxon>
        <taxon>Fungi</taxon>
        <taxon>Dikarya</taxon>
        <taxon>Ascomycota</taxon>
        <taxon>Pezizomycotina</taxon>
        <taxon>Eurotiomycetes</taxon>
        <taxon>Chaetothyriomycetidae</taxon>
        <taxon>Chaetothyriales</taxon>
        <taxon>Herpotrichiellaceae</taxon>
        <taxon>Exophiala</taxon>
    </lineage>
</organism>
<evidence type="ECO:0000313" key="5">
    <source>
        <dbReference type="Proteomes" id="UP001358417"/>
    </source>
</evidence>
<evidence type="ECO:0000259" key="3">
    <source>
        <dbReference type="SMART" id="SM00906"/>
    </source>
</evidence>
<gene>
    <name evidence="4" type="ORF">LTR84_002120</name>
</gene>
<dbReference type="CDD" id="cd12148">
    <property type="entry name" value="fungal_TF_MHR"/>
    <property type="match status" value="1"/>
</dbReference>
<evidence type="ECO:0000256" key="2">
    <source>
        <dbReference type="SAM" id="MobiDB-lite"/>
    </source>
</evidence>
<dbReference type="GO" id="GO:0008270">
    <property type="term" value="F:zinc ion binding"/>
    <property type="evidence" value="ECO:0007669"/>
    <property type="project" value="InterPro"/>
</dbReference>
<dbReference type="Proteomes" id="UP001358417">
    <property type="component" value="Unassembled WGS sequence"/>
</dbReference>
<dbReference type="InterPro" id="IPR050987">
    <property type="entry name" value="AtrR-like"/>
</dbReference>